<evidence type="ECO:0000256" key="1">
    <source>
        <dbReference type="ARBA" id="ARBA00000971"/>
    </source>
</evidence>
<feature type="domain" description="PPIase FKBP-type" evidence="9">
    <location>
        <begin position="144"/>
        <end position="229"/>
    </location>
</feature>
<keyword evidence="11" id="KW-1185">Reference proteome</keyword>
<evidence type="ECO:0000256" key="6">
    <source>
        <dbReference type="PROSITE-ProRule" id="PRU00277"/>
    </source>
</evidence>
<dbReference type="InterPro" id="IPR001179">
    <property type="entry name" value="PPIase_FKBP_dom"/>
</dbReference>
<feature type="chain" id="PRO_5046672011" description="Peptidyl-prolyl cis-trans isomerase" evidence="8">
    <location>
        <begin position="22"/>
        <end position="231"/>
    </location>
</feature>
<evidence type="ECO:0000259" key="9">
    <source>
        <dbReference type="PROSITE" id="PS50059"/>
    </source>
</evidence>
<gene>
    <name evidence="10" type="ORF">AB5I84_04475</name>
</gene>
<dbReference type="PRINTS" id="PR01730">
    <property type="entry name" value="INFPOTNTIATR"/>
</dbReference>
<evidence type="ECO:0000256" key="5">
    <source>
        <dbReference type="ARBA" id="ARBA00023235"/>
    </source>
</evidence>
<dbReference type="Gene3D" id="1.10.287.460">
    <property type="entry name" value="Peptidyl-prolyl cis-trans isomerase, FKBP-type, N-terminal domain"/>
    <property type="match status" value="1"/>
</dbReference>
<dbReference type="InterPro" id="IPR046357">
    <property type="entry name" value="PPIase_dom_sf"/>
</dbReference>
<dbReference type="PANTHER" id="PTHR43811">
    <property type="entry name" value="FKBP-TYPE PEPTIDYL-PROLYL CIS-TRANS ISOMERASE FKPA"/>
    <property type="match status" value="1"/>
</dbReference>
<dbReference type="InterPro" id="IPR008104">
    <property type="entry name" value="INFPOTNTIATR"/>
</dbReference>
<evidence type="ECO:0000313" key="10">
    <source>
        <dbReference type="EMBL" id="MEY1661400.1"/>
    </source>
</evidence>
<dbReference type="InterPro" id="IPR036944">
    <property type="entry name" value="PPIase_FKBP_N_sf"/>
</dbReference>
<comment type="similarity">
    <text evidence="2 7">Belongs to the FKBP-type PPIase family.</text>
</comment>
<dbReference type="PROSITE" id="PS50059">
    <property type="entry name" value="FKBP_PPIASE"/>
    <property type="match status" value="1"/>
</dbReference>
<organism evidence="10 11">
    <name type="scientific">Isoalcanivorax beigongshangi</name>
    <dbReference type="NCBI Taxonomy" id="3238810"/>
    <lineage>
        <taxon>Bacteria</taxon>
        <taxon>Pseudomonadati</taxon>
        <taxon>Pseudomonadota</taxon>
        <taxon>Gammaproteobacteria</taxon>
        <taxon>Oceanospirillales</taxon>
        <taxon>Alcanivoracaceae</taxon>
        <taxon>Isoalcanivorax</taxon>
    </lineage>
</organism>
<dbReference type="GO" id="GO:0003755">
    <property type="term" value="F:peptidyl-prolyl cis-trans isomerase activity"/>
    <property type="evidence" value="ECO:0007669"/>
    <property type="project" value="UniProtKB-EC"/>
</dbReference>
<evidence type="ECO:0000256" key="2">
    <source>
        <dbReference type="ARBA" id="ARBA00006577"/>
    </source>
</evidence>
<evidence type="ECO:0000313" key="11">
    <source>
        <dbReference type="Proteomes" id="UP001562065"/>
    </source>
</evidence>
<evidence type="ECO:0000256" key="3">
    <source>
        <dbReference type="ARBA" id="ARBA00022729"/>
    </source>
</evidence>
<keyword evidence="4 6" id="KW-0697">Rotamase</keyword>
<dbReference type="InterPro" id="IPR000774">
    <property type="entry name" value="PPIase_FKBP_N"/>
</dbReference>
<dbReference type="Gene3D" id="3.10.50.40">
    <property type="match status" value="1"/>
</dbReference>
<dbReference type="Pfam" id="PF00254">
    <property type="entry name" value="FKBP_C"/>
    <property type="match status" value="1"/>
</dbReference>
<dbReference type="SUPFAM" id="SSF54534">
    <property type="entry name" value="FKBP-like"/>
    <property type="match status" value="1"/>
</dbReference>
<name>A0ABV4AEZ8_9GAMM</name>
<evidence type="ECO:0000256" key="4">
    <source>
        <dbReference type="ARBA" id="ARBA00023110"/>
    </source>
</evidence>
<dbReference type="EMBL" id="JBGCUO010000001">
    <property type="protein sequence ID" value="MEY1661400.1"/>
    <property type="molecule type" value="Genomic_DNA"/>
</dbReference>
<dbReference type="Proteomes" id="UP001562065">
    <property type="component" value="Unassembled WGS sequence"/>
</dbReference>
<evidence type="ECO:0000256" key="8">
    <source>
        <dbReference type="SAM" id="SignalP"/>
    </source>
</evidence>
<dbReference type="Pfam" id="PF01346">
    <property type="entry name" value="FKBP_N"/>
    <property type="match status" value="1"/>
</dbReference>
<dbReference type="PANTHER" id="PTHR43811:SF19">
    <property type="entry name" value="39 KDA FK506-BINDING NUCLEAR PROTEIN"/>
    <property type="match status" value="1"/>
</dbReference>
<evidence type="ECO:0000256" key="7">
    <source>
        <dbReference type="RuleBase" id="RU003915"/>
    </source>
</evidence>
<dbReference type="RefSeq" id="WP_369454657.1">
    <property type="nucleotide sequence ID" value="NZ_JBGCUO010000001.1"/>
</dbReference>
<comment type="catalytic activity">
    <reaction evidence="1 6 7">
        <text>[protein]-peptidylproline (omega=180) = [protein]-peptidylproline (omega=0)</text>
        <dbReference type="Rhea" id="RHEA:16237"/>
        <dbReference type="Rhea" id="RHEA-COMP:10747"/>
        <dbReference type="Rhea" id="RHEA-COMP:10748"/>
        <dbReference type="ChEBI" id="CHEBI:83833"/>
        <dbReference type="ChEBI" id="CHEBI:83834"/>
        <dbReference type="EC" id="5.2.1.8"/>
    </reaction>
</comment>
<comment type="caution">
    <text evidence="10">The sequence shown here is derived from an EMBL/GenBank/DDBJ whole genome shotgun (WGS) entry which is preliminary data.</text>
</comment>
<feature type="signal peptide" evidence="8">
    <location>
        <begin position="1"/>
        <end position="21"/>
    </location>
</feature>
<accession>A0ABV4AEZ8</accession>
<dbReference type="PROSITE" id="PS51257">
    <property type="entry name" value="PROKAR_LIPOPROTEIN"/>
    <property type="match status" value="1"/>
</dbReference>
<reference evidence="10 11" key="1">
    <citation type="submission" date="2024-07" db="EMBL/GenBank/DDBJ databases">
        <authorList>
            <person name="Ren Q."/>
        </authorList>
    </citation>
    <scope>NUCLEOTIDE SEQUENCE [LARGE SCALE GENOMIC DNA]</scope>
    <source>
        <strain evidence="10 11">REN37</strain>
    </source>
</reference>
<dbReference type="EC" id="5.2.1.8" evidence="7"/>
<keyword evidence="5 6" id="KW-0413">Isomerase</keyword>
<keyword evidence="3 8" id="KW-0732">Signal</keyword>
<sequence>MKRLMVAAAVIGLGGCAVTNSAPTQLDTEDQKMAYAVGYQMGMMVRDSVGGLDQSLIQHGLRTGLDPQGKPLLSDEEMDEVGAAFQRRAQEQAEAAQAKLANENKVAGDAFRAEHARQSGVETLDSGIQLERLANGSGPHPAMDDTITAHYRGTLVDGTVFDDSNERGEPINFSLRQVIPAWQEVLPMMSVGDKWRIVVPPQMAYGDQGAGPIGPNSTLVFEIELLDVEKS</sequence>
<protein>
    <recommendedName>
        <fullName evidence="7">Peptidyl-prolyl cis-trans isomerase</fullName>
        <ecNumber evidence="7">5.2.1.8</ecNumber>
    </recommendedName>
</protein>
<proteinExistence type="inferred from homology"/>